<sequence length="656" mass="70214">MARKKSQRKRELEAAAAAKSHTGGTAAAAAKPLATSAARGDGSNVAPAKTLMGLTINRSYAEKYEAVKRKQEAGRLRDLGISLAAVAPKPVRIKDYVRERLLEDGKLESEESDEEVPRARKGSVAAAPHAALYNDEQVELKRSLVAAGESSDDDNAEEGGSRQAGDGDSSSGDDSDDFFTVRKRSSADDAAEEADFAAFQVQEGAALAREDGEQRLLHAYLENETPDEKEYFLHNQELFEYGHNFRYEDEKAAEIVAHARTVAGSLRRKSDGRRKAREARRAAKAAARTAAVEEVKRQKNVLASEINERLREVEAAAGTTVADATAWDLDGDWDPDAYAKAMDTQFGDDYYAAAKETEADVRADAIAEEVEEEEEGTSSNSKKGKSVKADAAAGSADADPTQTDGKLRSLMEQYEGLDFEDIVGGERLRFAYRPVPADTFGLTAAEILESEDKELNRKVSLRYYAPYREGRPGPKRARQQDKRSRGYLGDSNGGAPARAAGARQSRGGDGRGRRDSAVADAVRPPPSAAADGGGKGKKKKRKRGNAAPAVAEPAATSIAAAPTAAAAASPVGGDGGDAPPKRSKIDKDDKKEKKRKSDAATPAREAPAPVAPPPASDGAPKHKRSKHTKQRTKKRDANRQAASSALSDSRLRAYAL</sequence>
<comment type="caution">
    <text evidence="1">The sequence shown here is derived from an EMBL/GenBank/DDBJ whole genome shotgun (WGS) entry which is preliminary data.</text>
</comment>
<evidence type="ECO:0000313" key="1">
    <source>
        <dbReference type="EMBL" id="KAK1870376.1"/>
    </source>
</evidence>
<reference evidence="1" key="1">
    <citation type="submission" date="2019-11" db="EMBL/GenBank/DDBJ databases">
        <title>Nori genome reveals adaptations in red seaweeds to the harsh intertidal environment.</title>
        <authorList>
            <person name="Wang D."/>
            <person name="Mao Y."/>
        </authorList>
    </citation>
    <scope>NUCLEOTIDE SEQUENCE</scope>
    <source>
        <tissue evidence="1">Gametophyte</tissue>
    </source>
</reference>
<evidence type="ECO:0000313" key="2">
    <source>
        <dbReference type="Proteomes" id="UP000798662"/>
    </source>
</evidence>
<keyword evidence="2" id="KW-1185">Reference proteome</keyword>
<protein>
    <submittedName>
        <fullName evidence="1">Uncharacterized protein</fullName>
    </submittedName>
</protein>
<accession>A0ACC3CJ99</accession>
<proteinExistence type="predicted"/>
<organism evidence="1 2">
    <name type="scientific">Pyropia yezoensis</name>
    <name type="common">Susabi-nori</name>
    <name type="synonym">Porphyra yezoensis</name>
    <dbReference type="NCBI Taxonomy" id="2788"/>
    <lineage>
        <taxon>Eukaryota</taxon>
        <taxon>Rhodophyta</taxon>
        <taxon>Bangiophyceae</taxon>
        <taxon>Bangiales</taxon>
        <taxon>Bangiaceae</taxon>
        <taxon>Pyropia</taxon>
    </lineage>
</organism>
<gene>
    <name evidence="1" type="ORF">I4F81_012838</name>
</gene>
<name>A0ACC3CJ99_PYRYE</name>
<dbReference type="EMBL" id="CM020620">
    <property type="protein sequence ID" value="KAK1870376.1"/>
    <property type="molecule type" value="Genomic_DNA"/>
</dbReference>
<dbReference type="Proteomes" id="UP000798662">
    <property type="component" value="Chromosome 3"/>
</dbReference>